<reference evidence="1 2" key="1">
    <citation type="submission" date="2021-08" db="EMBL/GenBank/DDBJ databases">
        <title>Draft Genome Sequence of Phanerochaete sordida strain YK-624.</title>
        <authorList>
            <person name="Mori T."/>
            <person name="Dohra H."/>
            <person name="Suzuki T."/>
            <person name="Kawagishi H."/>
            <person name="Hirai H."/>
        </authorList>
    </citation>
    <scope>NUCLEOTIDE SEQUENCE [LARGE SCALE GENOMIC DNA]</scope>
    <source>
        <strain evidence="1 2">YK-624</strain>
    </source>
</reference>
<dbReference type="EMBL" id="BPQB01000002">
    <property type="protein sequence ID" value="GJE85433.1"/>
    <property type="molecule type" value="Genomic_DNA"/>
</dbReference>
<accession>A0A9P3FZG1</accession>
<organism evidence="1 2">
    <name type="scientific">Phanerochaete sordida</name>
    <dbReference type="NCBI Taxonomy" id="48140"/>
    <lineage>
        <taxon>Eukaryota</taxon>
        <taxon>Fungi</taxon>
        <taxon>Dikarya</taxon>
        <taxon>Basidiomycota</taxon>
        <taxon>Agaricomycotina</taxon>
        <taxon>Agaricomycetes</taxon>
        <taxon>Polyporales</taxon>
        <taxon>Phanerochaetaceae</taxon>
        <taxon>Phanerochaete</taxon>
    </lineage>
</organism>
<dbReference type="AlphaFoldDB" id="A0A9P3FZG1"/>
<sequence length="220" mass="24406">MRLLGPELFGRQPDVSPSRHVGNANVLTFVCICSCASKGGASPEAHHRVIARLRRMQIVSQSACACATRFTVSCRDHRRFAADHHQSTACSTSPELDAPHAPQLNVHRCRIRRGERELGPSRTSRRKFLRADRCAQNSHGRRAPIPNRRLAVGAGALNASQPTRVCDGARRITVARRGASPEGRLHRTCHTGIQGRLMQRAQRSVHRPPNYASARVRDRI</sequence>
<evidence type="ECO:0000313" key="1">
    <source>
        <dbReference type="EMBL" id="GJE85433.1"/>
    </source>
</evidence>
<name>A0A9P3FZG1_9APHY</name>
<dbReference type="Proteomes" id="UP000703269">
    <property type="component" value="Unassembled WGS sequence"/>
</dbReference>
<protein>
    <submittedName>
        <fullName evidence="1">Uncharacterized protein</fullName>
    </submittedName>
</protein>
<gene>
    <name evidence="1" type="ORF">PsYK624_015120</name>
</gene>
<proteinExistence type="predicted"/>
<comment type="caution">
    <text evidence="1">The sequence shown here is derived from an EMBL/GenBank/DDBJ whole genome shotgun (WGS) entry which is preliminary data.</text>
</comment>
<keyword evidence="2" id="KW-1185">Reference proteome</keyword>
<evidence type="ECO:0000313" key="2">
    <source>
        <dbReference type="Proteomes" id="UP000703269"/>
    </source>
</evidence>